<dbReference type="PANTHER" id="PTHR37958:SF1">
    <property type="entry name" value="SODIUM-POTASSIUM_PROTON ANTIPORTER CHAA"/>
    <property type="match status" value="1"/>
</dbReference>
<evidence type="ECO:0000259" key="6">
    <source>
        <dbReference type="Pfam" id="PF01699"/>
    </source>
</evidence>
<feature type="domain" description="Sodium/calcium exchanger membrane region" evidence="6">
    <location>
        <begin position="45"/>
        <end position="193"/>
    </location>
</feature>
<evidence type="ECO:0000313" key="7">
    <source>
        <dbReference type="EMBL" id="ASK78778.1"/>
    </source>
</evidence>
<protein>
    <submittedName>
        <fullName evidence="7">Calcium:proton antiporter</fullName>
    </submittedName>
</protein>
<comment type="subcellular location">
    <subcellularLocation>
        <location evidence="1">Membrane</location>
        <topology evidence="1">Multi-pass membrane protein</topology>
    </subcellularLocation>
</comment>
<feature type="transmembrane region" description="Helical" evidence="5">
    <location>
        <begin position="174"/>
        <end position="192"/>
    </location>
</feature>
<feature type="transmembrane region" description="Helical" evidence="5">
    <location>
        <begin position="142"/>
        <end position="162"/>
    </location>
</feature>
<dbReference type="GO" id="GO:0015385">
    <property type="term" value="F:sodium:proton antiporter activity"/>
    <property type="evidence" value="ECO:0007669"/>
    <property type="project" value="TreeGrafter"/>
</dbReference>
<dbReference type="Pfam" id="PF01699">
    <property type="entry name" value="Na_Ca_ex"/>
    <property type="match status" value="2"/>
</dbReference>
<accession>A0A220VED5</accession>
<dbReference type="AlphaFoldDB" id="A0A220VED5"/>
<evidence type="ECO:0000256" key="2">
    <source>
        <dbReference type="ARBA" id="ARBA00022692"/>
    </source>
</evidence>
<feature type="transmembrane region" description="Helical" evidence="5">
    <location>
        <begin position="77"/>
        <end position="97"/>
    </location>
</feature>
<keyword evidence="3 5" id="KW-1133">Transmembrane helix</keyword>
<organism evidence="7 8">
    <name type="scientific">Paraphotobacterium marinum</name>
    <dbReference type="NCBI Taxonomy" id="1755811"/>
    <lineage>
        <taxon>Bacteria</taxon>
        <taxon>Pseudomonadati</taxon>
        <taxon>Pseudomonadota</taxon>
        <taxon>Gammaproteobacteria</taxon>
        <taxon>Vibrionales</taxon>
        <taxon>Vibrionaceae</taxon>
        <taxon>Paraphotobacterium</taxon>
    </lineage>
</organism>
<proteinExistence type="predicted"/>
<feature type="transmembrane region" description="Helical" evidence="5">
    <location>
        <begin position="38"/>
        <end position="57"/>
    </location>
</feature>
<feature type="transmembrane region" description="Helical" evidence="5">
    <location>
        <begin position="320"/>
        <end position="342"/>
    </location>
</feature>
<dbReference type="KEGG" id="pmai:CF386_07100"/>
<evidence type="ECO:0000256" key="4">
    <source>
        <dbReference type="ARBA" id="ARBA00023136"/>
    </source>
</evidence>
<dbReference type="InterPro" id="IPR004837">
    <property type="entry name" value="NaCa_Exmemb"/>
</dbReference>
<evidence type="ECO:0000256" key="5">
    <source>
        <dbReference type="SAM" id="Phobius"/>
    </source>
</evidence>
<dbReference type="Gene3D" id="1.20.1420.30">
    <property type="entry name" value="NCX, central ion-binding region"/>
    <property type="match status" value="1"/>
</dbReference>
<dbReference type="GO" id="GO:0015386">
    <property type="term" value="F:potassium:proton antiporter activity"/>
    <property type="evidence" value="ECO:0007669"/>
    <property type="project" value="TreeGrafter"/>
</dbReference>
<keyword evidence="2 5" id="KW-0812">Transmembrane</keyword>
<dbReference type="InterPro" id="IPR044880">
    <property type="entry name" value="NCX_ion-bd_dom_sf"/>
</dbReference>
<feature type="transmembrane region" description="Helical" evidence="5">
    <location>
        <begin position="260"/>
        <end position="278"/>
    </location>
</feature>
<dbReference type="EMBL" id="CP022355">
    <property type="protein sequence ID" value="ASK78778.1"/>
    <property type="molecule type" value="Genomic_DNA"/>
</dbReference>
<feature type="transmembrane region" description="Helical" evidence="5">
    <location>
        <begin position="222"/>
        <end position="240"/>
    </location>
</feature>
<name>A0A220VED5_9GAMM</name>
<feature type="transmembrane region" description="Helical" evidence="5">
    <location>
        <begin position="349"/>
        <end position="367"/>
    </location>
</feature>
<dbReference type="PANTHER" id="PTHR37958">
    <property type="entry name" value="SODIUM-POTASSIUM/PROTON ANTIPORTER CHAA"/>
    <property type="match status" value="1"/>
</dbReference>
<keyword evidence="4 5" id="KW-0472">Membrane</keyword>
<dbReference type="RefSeq" id="WP_089073686.1">
    <property type="nucleotide sequence ID" value="NZ_CBCSAM010000001.1"/>
</dbReference>
<dbReference type="Proteomes" id="UP000242175">
    <property type="component" value="Chromosome large"/>
</dbReference>
<feature type="transmembrane region" description="Helical" evidence="5">
    <location>
        <begin position="290"/>
        <end position="314"/>
    </location>
</feature>
<feature type="domain" description="Sodium/calcium exchanger membrane region" evidence="6">
    <location>
        <begin position="226"/>
        <end position="365"/>
    </location>
</feature>
<dbReference type="GO" id="GO:0005886">
    <property type="term" value="C:plasma membrane"/>
    <property type="evidence" value="ECO:0007669"/>
    <property type="project" value="TreeGrafter"/>
</dbReference>
<feature type="transmembrane region" description="Helical" evidence="5">
    <location>
        <begin position="109"/>
        <end position="130"/>
    </location>
</feature>
<feature type="transmembrane region" description="Helical" evidence="5">
    <location>
        <begin position="12"/>
        <end position="32"/>
    </location>
</feature>
<sequence>MVFNKSKLLNELGLILAIIVYIILNFGFQNFTPSNLNNFAVLLSTFFIFIIMLYCAFNIVRHADWLAEKFGEPYGTLILTLSVISIEVALIITMMFIGKGDPTLARDTMFAVIMIAINGFAGLSLLTGGLKHKQQLFNIEGASAYLAVLIPLITICLILPNYTKSTSEGTFSSAQSFLVIGVSIVLYVTFLIKQTITHKDYFKFSIEIEEEKPHDDEPAIKTFYHIIALVIGLIVMILLSKNLSLFLDFSIERVGLPSKLGGFLVALLVLAPEGVCAIQSAYRDQLQRSINLCMGSAVATICLTVPAVLIISQIMNQSLILGMENTSMVIMILTFLISMITFSAKKTNALYGMVLLSTFAIYFSMLFD</sequence>
<gene>
    <name evidence="7" type="ORF">CF386_07100</name>
</gene>
<evidence type="ECO:0000256" key="3">
    <source>
        <dbReference type="ARBA" id="ARBA00022989"/>
    </source>
</evidence>
<dbReference type="OrthoDB" id="9787814at2"/>
<reference evidence="7 8" key="1">
    <citation type="journal article" date="2016" name="Int. J. Syst. Evol. Microbiol.">
        <title>Paraphotobacterium marinum gen. nov., sp. nov., a member of the family Vibrionaceae, isolated from surface seawater.</title>
        <authorList>
            <person name="Huang Z."/>
            <person name="Dong C."/>
            <person name="Shao Z."/>
        </authorList>
    </citation>
    <scope>NUCLEOTIDE SEQUENCE [LARGE SCALE GENOMIC DNA]</scope>
    <source>
        <strain evidence="7 8">NSCS20N07D</strain>
    </source>
</reference>
<evidence type="ECO:0000313" key="8">
    <source>
        <dbReference type="Proteomes" id="UP000242175"/>
    </source>
</evidence>
<dbReference type="InterPro" id="IPR052946">
    <property type="entry name" value="Alkaline_pH_Ca-Antiporter"/>
</dbReference>
<keyword evidence="8" id="KW-1185">Reference proteome</keyword>
<evidence type="ECO:0000256" key="1">
    <source>
        <dbReference type="ARBA" id="ARBA00004141"/>
    </source>
</evidence>